<proteinExistence type="predicted"/>
<protein>
    <submittedName>
        <fullName evidence="2">Uncharacterized protein LOC111088723</fullName>
    </submittedName>
</protein>
<sequence>MFKNYAESCRTKEHAFHFGAVQIRSETALGSSIPDLFIALLVFGHVTSNPVLKKNDRLLISEQSFSRKLQEPCSAYDFLGGQIAFVDMLRLEQEFVSTLEDKARDMFTSIGDCANLTSIPDPLYYIPGVEQLKNLTFSRALQVLDELIVNYTAHVYFSKSQEENISCYRSYQAQEVVVNLEQVRCYLLHVDQIRGQIIDANSSARKILNTNMIDLAVCSLRFSRDCYIFKDVTTLAEILNGYLDSQISLNEDGTTPT</sequence>
<organism evidence="1 2">
    <name type="scientific">Limulus polyphemus</name>
    <name type="common">Atlantic horseshoe crab</name>
    <dbReference type="NCBI Taxonomy" id="6850"/>
    <lineage>
        <taxon>Eukaryota</taxon>
        <taxon>Metazoa</taxon>
        <taxon>Ecdysozoa</taxon>
        <taxon>Arthropoda</taxon>
        <taxon>Chelicerata</taxon>
        <taxon>Merostomata</taxon>
        <taxon>Xiphosura</taxon>
        <taxon>Limulidae</taxon>
        <taxon>Limulus</taxon>
    </lineage>
</organism>
<evidence type="ECO:0000313" key="1">
    <source>
        <dbReference type="Proteomes" id="UP000694941"/>
    </source>
</evidence>
<name>A0ABM1THD3_LIMPO</name>
<dbReference type="Proteomes" id="UP000694941">
    <property type="component" value="Unplaced"/>
</dbReference>
<reference evidence="2" key="1">
    <citation type="submission" date="2025-08" db="UniProtKB">
        <authorList>
            <consortium name="RefSeq"/>
        </authorList>
    </citation>
    <scope>IDENTIFICATION</scope>
    <source>
        <tissue evidence="2">Muscle</tissue>
    </source>
</reference>
<dbReference type="GeneID" id="111088723"/>
<dbReference type="RefSeq" id="XP_022255289.1">
    <property type="nucleotide sequence ID" value="XM_022399581.1"/>
</dbReference>
<keyword evidence="1" id="KW-1185">Reference proteome</keyword>
<gene>
    <name evidence="2" type="primary">LOC111088723</name>
</gene>
<evidence type="ECO:0000313" key="2">
    <source>
        <dbReference type="RefSeq" id="XP_022255289.1"/>
    </source>
</evidence>
<accession>A0ABM1THD3</accession>